<dbReference type="EMBL" id="CAXDID020000010">
    <property type="protein sequence ID" value="CAL5979325.1"/>
    <property type="molecule type" value="Genomic_DNA"/>
</dbReference>
<evidence type="ECO:0000313" key="2">
    <source>
        <dbReference type="EMBL" id="CAL5979325.1"/>
    </source>
</evidence>
<evidence type="ECO:0000313" key="1">
    <source>
        <dbReference type="EMBL" id="CAI9955640.1"/>
    </source>
</evidence>
<reference evidence="2 3" key="2">
    <citation type="submission" date="2024-07" db="EMBL/GenBank/DDBJ databases">
        <authorList>
            <person name="Akdeniz Z."/>
        </authorList>
    </citation>
    <scope>NUCLEOTIDE SEQUENCE [LARGE SCALE GENOMIC DNA]</scope>
</reference>
<reference evidence="1" key="1">
    <citation type="submission" date="2023-06" db="EMBL/GenBank/DDBJ databases">
        <authorList>
            <person name="Kurt Z."/>
        </authorList>
    </citation>
    <scope>NUCLEOTIDE SEQUENCE</scope>
</reference>
<organism evidence="1">
    <name type="scientific">Hexamita inflata</name>
    <dbReference type="NCBI Taxonomy" id="28002"/>
    <lineage>
        <taxon>Eukaryota</taxon>
        <taxon>Metamonada</taxon>
        <taxon>Diplomonadida</taxon>
        <taxon>Hexamitidae</taxon>
        <taxon>Hexamitinae</taxon>
        <taxon>Hexamita</taxon>
    </lineage>
</organism>
<gene>
    <name evidence="1" type="ORF">HINF_LOCUS43285</name>
    <name evidence="2" type="ORF">HINF_LOCUS5472</name>
</gene>
<sequence>MNETGIDADALYKARLKSMEQLEEFLSQHQELVDMIENEESTFIPQNLPPDVDQQTPPQPQALSQKTFTQLKKLVNLMKNKNSQLSKHDQACRLVSSLRFQRVLSIQYLQNYYSDRLQTEAQIKQTIDITRPHCTPRSLQSLRVEMSNHYQTVVSAVEAQLPDFYQPFYQEEFVTQILNANQLVSEYNYNLKFRYLLSQLYFQLCNVNKTDFQLFIQRCNRIELLMRQNAKQKNPEDVKQELQLIINTFDNQSVDYSQIPVLAQTLRCIYEKIQTYILFYFTLPASLSFCSVDSLIQILGQDVHLEAFAMSYRQTMQDLLFQSYHQILAKQLAEFQNIKSVYQIMDRAYINLRVISGQTQSSQIQDLIKFSLKNTDLQKLFIKLKPYLNQNLLQTAVSDILSTIKLTKNEINFEKLSRELKTGEEKTNFQFFREFALVNENALEILAEICEYLLKTK</sequence>
<protein>
    <submittedName>
        <fullName evidence="2">Hypothetical_protein</fullName>
    </submittedName>
</protein>
<dbReference type="AlphaFoldDB" id="A0AA86QPK1"/>
<comment type="caution">
    <text evidence="1">The sequence shown here is derived from an EMBL/GenBank/DDBJ whole genome shotgun (WGS) entry which is preliminary data.</text>
</comment>
<accession>A0AA86QPK1</accession>
<proteinExistence type="predicted"/>
<dbReference type="Proteomes" id="UP001642409">
    <property type="component" value="Unassembled WGS sequence"/>
</dbReference>
<dbReference type="EMBL" id="CATOUU010000865">
    <property type="protein sequence ID" value="CAI9955640.1"/>
    <property type="molecule type" value="Genomic_DNA"/>
</dbReference>
<keyword evidence="3" id="KW-1185">Reference proteome</keyword>
<evidence type="ECO:0000313" key="3">
    <source>
        <dbReference type="Proteomes" id="UP001642409"/>
    </source>
</evidence>
<name>A0AA86QPK1_9EUKA</name>